<proteinExistence type="predicted"/>
<protein>
    <submittedName>
        <fullName evidence="2">Uncharacterized protein</fullName>
    </submittedName>
</protein>
<organism evidence="2 3">
    <name type="scientific">Conidiobolus coronatus (strain ATCC 28846 / CBS 209.66 / NRRL 28638)</name>
    <name type="common">Delacroixia coronata</name>
    <dbReference type="NCBI Taxonomy" id="796925"/>
    <lineage>
        <taxon>Eukaryota</taxon>
        <taxon>Fungi</taxon>
        <taxon>Fungi incertae sedis</taxon>
        <taxon>Zoopagomycota</taxon>
        <taxon>Entomophthoromycotina</taxon>
        <taxon>Entomophthoromycetes</taxon>
        <taxon>Entomophthorales</taxon>
        <taxon>Ancylistaceae</taxon>
        <taxon>Conidiobolus</taxon>
    </lineage>
</organism>
<reference evidence="2 3" key="1">
    <citation type="journal article" date="2015" name="Genome Biol. Evol.">
        <title>Phylogenomic analyses indicate that early fungi evolved digesting cell walls of algal ancestors of land plants.</title>
        <authorList>
            <person name="Chang Y."/>
            <person name="Wang S."/>
            <person name="Sekimoto S."/>
            <person name="Aerts A.L."/>
            <person name="Choi C."/>
            <person name="Clum A."/>
            <person name="LaButti K.M."/>
            <person name="Lindquist E.A."/>
            <person name="Yee Ngan C."/>
            <person name="Ohm R.A."/>
            <person name="Salamov A.A."/>
            <person name="Grigoriev I.V."/>
            <person name="Spatafora J.W."/>
            <person name="Berbee M.L."/>
        </authorList>
    </citation>
    <scope>NUCLEOTIDE SEQUENCE [LARGE SCALE GENOMIC DNA]</scope>
    <source>
        <strain evidence="2 3">NRRL 28638</strain>
    </source>
</reference>
<sequence length="335" mass="36931">MAISSAIPSQQTNLHPSPRSQNLPSNRPTQHQRSRSNIRPLHHYTISELKANLFKNEQFLKSSERVNSLPDKGAKLIEANSKIREVIRLKLECEARGVPYPGTGTDLGPDQFPSMKNKQYGSQMGGVSDMGQQFEKMNLSKGSLSSASLSSSFSRSGSVDSFTPPGPSPVSSRESLPKRSPRPPGHSGSPNSLKHPNVRQHQRTYSDSPHSSSGKHKKSGSVPSSSKAPKSAEDPELPKPAQSSSLSPGLLQFLQIQKGLQMEREKRLKDEEDGKESPVKQSSRGNNDQASTVSNSTRSSTQKLPVSKRPTFQYFEEFLDEDSDDFDGFSEEEYY</sequence>
<evidence type="ECO:0000313" key="2">
    <source>
        <dbReference type="EMBL" id="KXN68130.1"/>
    </source>
</evidence>
<dbReference type="EMBL" id="KQ964593">
    <property type="protein sequence ID" value="KXN68130.1"/>
    <property type="molecule type" value="Genomic_DNA"/>
</dbReference>
<feature type="region of interest" description="Disordered" evidence="1">
    <location>
        <begin position="144"/>
        <end position="310"/>
    </location>
</feature>
<dbReference type="Proteomes" id="UP000070444">
    <property type="component" value="Unassembled WGS sequence"/>
</dbReference>
<accession>A0A137NZ67</accession>
<feature type="compositionally biased region" description="Low complexity" evidence="1">
    <location>
        <begin position="220"/>
        <end position="229"/>
    </location>
</feature>
<evidence type="ECO:0000256" key="1">
    <source>
        <dbReference type="SAM" id="MobiDB-lite"/>
    </source>
</evidence>
<gene>
    <name evidence="2" type="ORF">CONCODRAFT_9668</name>
</gene>
<feature type="region of interest" description="Disordered" evidence="1">
    <location>
        <begin position="1"/>
        <end position="39"/>
    </location>
</feature>
<dbReference type="AlphaFoldDB" id="A0A137NZ67"/>
<keyword evidence="3" id="KW-1185">Reference proteome</keyword>
<feature type="compositionally biased region" description="Polar residues" evidence="1">
    <location>
        <begin position="1"/>
        <end position="29"/>
    </location>
</feature>
<feature type="compositionally biased region" description="Low complexity" evidence="1">
    <location>
        <begin position="144"/>
        <end position="161"/>
    </location>
</feature>
<feature type="compositionally biased region" description="Basic residues" evidence="1">
    <location>
        <begin position="30"/>
        <end position="39"/>
    </location>
</feature>
<evidence type="ECO:0000313" key="3">
    <source>
        <dbReference type="Proteomes" id="UP000070444"/>
    </source>
</evidence>
<feature type="compositionally biased region" description="Basic and acidic residues" evidence="1">
    <location>
        <begin position="261"/>
        <end position="278"/>
    </location>
</feature>
<feature type="compositionally biased region" description="Polar residues" evidence="1">
    <location>
        <begin position="279"/>
        <end position="304"/>
    </location>
</feature>
<name>A0A137NZ67_CONC2</name>
<dbReference type="OrthoDB" id="10674470at2759"/>